<dbReference type="AlphaFoldDB" id="A0A1H0PTP2"/>
<protein>
    <submittedName>
        <fullName evidence="1">Uncharacterized protein</fullName>
    </submittedName>
</protein>
<accession>A0A1H0PTP2</accession>
<dbReference type="Proteomes" id="UP000199651">
    <property type="component" value="Unassembled WGS sequence"/>
</dbReference>
<keyword evidence="2" id="KW-1185">Reference proteome</keyword>
<proteinExistence type="predicted"/>
<dbReference type="OrthoDB" id="2895671at2"/>
<evidence type="ECO:0000313" key="1">
    <source>
        <dbReference type="EMBL" id="SDP08537.1"/>
    </source>
</evidence>
<gene>
    <name evidence="1" type="ORF">SAMN05192558_106269</name>
</gene>
<name>A0A1H0PTP2_9PSEU</name>
<evidence type="ECO:0000313" key="2">
    <source>
        <dbReference type="Proteomes" id="UP000199651"/>
    </source>
</evidence>
<dbReference type="RefSeq" id="WP_091376432.1">
    <property type="nucleotide sequence ID" value="NZ_FNDV01000006.1"/>
</dbReference>
<organism evidence="1 2">
    <name type="scientific">Actinokineospora alba</name>
    <dbReference type="NCBI Taxonomy" id="504798"/>
    <lineage>
        <taxon>Bacteria</taxon>
        <taxon>Bacillati</taxon>
        <taxon>Actinomycetota</taxon>
        <taxon>Actinomycetes</taxon>
        <taxon>Pseudonocardiales</taxon>
        <taxon>Pseudonocardiaceae</taxon>
        <taxon>Actinokineospora</taxon>
    </lineage>
</organism>
<dbReference type="STRING" id="504798.SAMN05421871_106183"/>
<dbReference type="EMBL" id="FNJB01000006">
    <property type="protein sequence ID" value="SDP08537.1"/>
    <property type="molecule type" value="Genomic_DNA"/>
</dbReference>
<reference evidence="2" key="1">
    <citation type="submission" date="2016-10" db="EMBL/GenBank/DDBJ databases">
        <authorList>
            <person name="Varghese N."/>
            <person name="Submissions S."/>
        </authorList>
    </citation>
    <scope>NUCLEOTIDE SEQUENCE [LARGE SCALE GENOMIC DNA]</scope>
    <source>
        <strain evidence="2">IBRC-M 10655</strain>
    </source>
</reference>
<sequence length="82" mass="8598">MSEYTSPFAAGPGVMTEEAGVLTGDLELRTVSAPGGAVTAKVRYAGTDEWYRLRGGQCKLVHDGDHSAVHSILVGVLNRPIG</sequence>